<name>A0AAV0B3E5_PHAPC</name>
<evidence type="ECO:0000313" key="1">
    <source>
        <dbReference type="EMBL" id="CAH7677058.1"/>
    </source>
</evidence>
<evidence type="ECO:0000313" key="2">
    <source>
        <dbReference type="Proteomes" id="UP001153365"/>
    </source>
</evidence>
<sequence length="231" mass="25872">MDPLRRSALVRTKMVLTPQEHQDGARTILDAFSTYQRRMARPWVENFLSSHESPTKDEKSSIVKSHLSHHTATAMSSPNPECQQLNKLQQTPNRRSFNRSSKPLRKIPPGSEFFRNTHRSGLVNGYLVCGNDDNYCASFSISIKHCHKVGVHTQKQALDYIGKSVKVIKKGAIVGVKQPLSEEALEVLSTIALAHVLPDNMNLYPKALYLVVMAQRAVQAMANLKLVGDRD</sequence>
<gene>
    <name evidence="1" type="ORF">PPACK8108_LOCUS12181</name>
</gene>
<dbReference type="Gene3D" id="3.90.1110.10">
    <property type="entry name" value="RNA polymerase Rpb2, domain 2"/>
    <property type="match status" value="1"/>
</dbReference>
<dbReference type="Proteomes" id="UP001153365">
    <property type="component" value="Unassembled WGS sequence"/>
</dbReference>
<organism evidence="1 2">
    <name type="scientific">Phakopsora pachyrhizi</name>
    <name type="common">Asian soybean rust disease fungus</name>
    <dbReference type="NCBI Taxonomy" id="170000"/>
    <lineage>
        <taxon>Eukaryota</taxon>
        <taxon>Fungi</taxon>
        <taxon>Dikarya</taxon>
        <taxon>Basidiomycota</taxon>
        <taxon>Pucciniomycotina</taxon>
        <taxon>Pucciniomycetes</taxon>
        <taxon>Pucciniales</taxon>
        <taxon>Phakopsoraceae</taxon>
        <taxon>Phakopsora</taxon>
    </lineage>
</organism>
<dbReference type="InterPro" id="IPR037034">
    <property type="entry name" value="RNA_pol_Rpb2_2_sf"/>
</dbReference>
<dbReference type="GO" id="GO:0003899">
    <property type="term" value="F:DNA-directed RNA polymerase activity"/>
    <property type="evidence" value="ECO:0007669"/>
    <property type="project" value="InterPro"/>
</dbReference>
<dbReference type="EMBL" id="CALTRL010002892">
    <property type="protein sequence ID" value="CAH7677058.1"/>
    <property type="molecule type" value="Genomic_DNA"/>
</dbReference>
<dbReference type="SUPFAM" id="SSF64484">
    <property type="entry name" value="beta and beta-prime subunits of DNA dependent RNA-polymerase"/>
    <property type="match status" value="1"/>
</dbReference>
<dbReference type="AlphaFoldDB" id="A0AAV0B3E5"/>
<proteinExistence type="predicted"/>
<protein>
    <submittedName>
        <fullName evidence="1">Uncharacterized protein</fullName>
    </submittedName>
</protein>
<dbReference type="GO" id="GO:0003677">
    <property type="term" value="F:DNA binding"/>
    <property type="evidence" value="ECO:0007669"/>
    <property type="project" value="InterPro"/>
</dbReference>
<reference evidence="1" key="1">
    <citation type="submission" date="2022-06" db="EMBL/GenBank/DDBJ databases">
        <authorList>
            <consortium name="SYNGENTA / RWTH Aachen University"/>
        </authorList>
    </citation>
    <scope>NUCLEOTIDE SEQUENCE</scope>
</reference>
<comment type="caution">
    <text evidence="1">The sequence shown here is derived from an EMBL/GenBank/DDBJ whole genome shotgun (WGS) entry which is preliminary data.</text>
</comment>
<accession>A0AAV0B3E5</accession>
<dbReference type="GO" id="GO:0006351">
    <property type="term" value="P:DNA-templated transcription"/>
    <property type="evidence" value="ECO:0007669"/>
    <property type="project" value="InterPro"/>
</dbReference>
<keyword evidence="2" id="KW-1185">Reference proteome</keyword>